<evidence type="ECO:0000313" key="1">
    <source>
        <dbReference type="Proteomes" id="UP000095286"/>
    </source>
</evidence>
<sequence length="220" mass="25632">MGSTAKALRFIGNADYSSEGKFMFEILCQLRNMGVGRIVTRTDWIKKWPTESSYIKIVKARPTMDPWQQQGTLWAEWIFRGHNLGIYEFSNDLNRSDWKLVPKNEETTLLSNSNKMEEVVFPKTFPLPPLQTHMAKKYADKNKIEWDAKNERSGLDLVIDPQFEMLHKLIAQKDIKKGKSIYEEVDRESIMQLYGKMLPTKVEAWSTGPAKFTPRFHPEQ</sequence>
<accession>A0AC35UCK9</accession>
<dbReference type="WBParaSite" id="RSKR_0000962800.1">
    <property type="protein sequence ID" value="RSKR_0000962800.1"/>
    <property type="gene ID" value="RSKR_0000962800"/>
</dbReference>
<dbReference type="Proteomes" id="UP000095286">
    <property type="component" value="Unplaced"/>
</dbReference>
<reference evidence="2" key="1">
    <citation type="submission" date="2016-11" db="UniProtKB">
        <authorList>
            <consortium name="WormBaseParasite"/>
        </authorList>
    </citation>
    <scope>IDENTIFICATION</scope>
    <source>
        <strain evidence="2">KR3021</strain>
    </source>
</reference>
<proteinExistence type="predicted"/>
<protein>
    <submittedName>
        <fullName evidence="2">39S ribosomal protein L18, mitochondrial</fullName>
    </submittedName>
</protein>
<organism evidence="1 2">
    <name type="scientific">Rhabditophanes sp. KR3021</name>
    <dbReference type="NCBI Taxonomy" id="114890"/>
    <lineage>
        <taxon>Eukaryota</taxon>
        <taxon>Metazoa</taxon>
        <taxon>Ecdysozoa</taxon>
        <taxon>Nematoda</taxon>
        <taxon>Chromadorea</taxon>
        <taxon>Rhabditida</taxon>
        <taxon>Tylenchina</taxon>
        <taxon>Panagrolaimomorpha</taxon>
        <taxon>Strongyloidoidea</taxon>
        <taxon>Alloionematidae</taxon>
        <taxon>Rhabditophanes</taxon>
    </lineage>
</organism>
<name>A0AC35UCK9_9BILA</name>
<evidence type="ECO:0000313" key="2">
    <source>
        <dbReference type="WBParaSite" id="RSKR_0000962800.1"/>
    </source>
</evidence>